<gene>
    <name evidence="1" type="ORF">U473_06120</name>
</gene>
<dbReference type="EMBL" id="LSKU01000001">
    <property type="protein sequence ID" value="KXG43638.1"/>
    <property type="molecule type" value="Genomic_DNA"/>
</dbReference>
<dbReference type="GO" id="GO:0009234">
    <property type="term" value="P:menaquinone biosynthetic process"/>
    <property type="evidence" value="ECO:0007669"/>
    <property type="project" value="InterPro"/>
</dbReference>
<dbReference type="InterPro" id="IPR009920">
    <property type="entry name" value="HEPPP_synth_su1"/>
</dbReference>
<evidence type="ECO:0000313" key="1">
    <source>
        <dbReference type="EMBL" id="KXG43638.1"/>
    </source>
</evidence>
<dbReference type="RefSeq" id="WP_068724386.1">
    <property type="nucleotide sequence ID" value="NZ_LSKU01000001.1"/>
</dbReference>
<evidence type="ECO:0000313" key="2">
    <source>
        <dbReference type="Proteomes" id="UP000070352"/>
    </source>
</evidence>
<name>A0A135L3L6_9BACI</name>
<evidence type="ECO:0008006" key="3">
    <source>
        <dbReference type="Google" id="ProtNLM"/>
    </source>
</evidence>
<reference evidence="1 2" key="1">
    <citation type="submission" date="2016-02" db="EMBL/GenBank/DDBJ databases">
        <title>Draft Genome for Tepidibacillus decaturensis nov. sp. Strain Z9, an Anaerobic, Moderately Thermophilic and Heterotrophic Bacterium from Deep Subsurface of the Illinois Basin, USA.</title>
        <authorList>
            <person name="Dong Y."/>
            <person name="Chang J.Y."/>
            <person name="Sanford R."/>
            <person name="Fouke B.W."/>
        </authorList>
    </citation>
    <scope>NUCLEOTIDE SEQUENCE [LARGE SCALE GENOMIC DNA]</scope>
    <source>
        <strain evidence="1 2">Z9</strain>
    </source>
</reference>
<keyword evidence="2" id="KW-1185">Reference proteome</keyword>
<comment type="caution">
    <text evidence="1">The sequence shown here is derived from an EMBL/GenBank/DDBJ whole genome shotgun (WGS) entry which is preliminary data.</text>
</comment>
<dbReference type="Gene3D" id="1.20.120.1450">
    <property type="match status" value="1"/>
</dbReference>
<organism evidence="1 2">
    <name type="scientific">Tepidibacillus decaturensis</name>
    <dbReference type="NCBI Taxonomy" id="1413211"/>
    <lineage>
        <taxon>Bacteria</taxon>
        <taxon>Bacillati</taxon>
        <taxon>Bacillota</taxon>
        <taxon>Bacilli</taxon>
        <taxon>Bacillales</taxon>
        <taxon>Bacillaceae</taxon>
        <taxon>Tepidibacillus</taxon>
    </lineage>
</organism>
<dbReference type="Pfam" id="PF07307">
    <property type="entry name" value="HEPPP_synt_1"/>
    <property type="match status" value="1"/>
</dbReference>
<accession>A0A135L3L6</accession>
<dbReference type="STRING" id="1413211.U473_06120"/>
<sequence length="267" mass="31537">MTMTHSTFRREIEEIVAEINQLSQNLFIEKYVTLPKISIFRLELLNLFFYFASVPQYKRRSYCVTTGLVQLGLDIHETITNQKEYNDKEVRRRQLSILAGDYYSSQYYSLLSKNNLIDGVKKLAKGIRNINIAKMKLYTQNNGEGFQSMTQLVELIKVKESDLYIQFVDELNSSEHKILWKRLIEDFVLLFSLIDFPHLFVNHFANKPFFQKHLIPEKIEEMLQGLYRNIEERIQSIENGMVKGELLLLLDQFSHLLQQPINMVERS</sequence>
<dbReference type="OrthoDB" id="2417886at2"/>
<protein>
    <recommendedName>
        <fullName evidence="3">Heptaprenyl diphosphate synthase</fullName>
    </recommendedName>
</protein>
<dbReference type="Proteomes" id="UP000070352">
    <property type="component" value="Unassembled WGS sequence"/>
</dbReference>
<dbReference type="AlphaFoldDB" id="A0A135L3L6"/>
<proteinExistence type="predicted"/>